<organism evidence="2">
    <name type="scientific">Homalodisca liturata</name>
    <dbReference type="NCBI Taxonomy" id="320908"/>
    <lineage>
        <taxon>Eukaryota</taxon>
        <taxon>Metazoa</taxon>
        <taxon>Ecdysozoa</taxon>
        <taxon>Arthropoda</taxon>
        <taxon>Hexapoda</taxon>
        <taxon>Insecta</taxon>
        <taxon>Pterygota</taxon>
        <taxon>Neoptera</taxon>
        <taxon>Paraneoptera</taxon>
        <taxon>Hemiptera</taxon>
        <taxon>Auchenorrhyncha</taxon>
        <taxon>Membracoidea</taxon>
        <taxon>Cicadellidae</taxon>
        <taxon>Cicadellinae</taxon>
        <taxon>Proconiini</taxon>
        <taxon>Homalodisca</taxon>
    </lineage>
</organism>
<dbReference type="EMBL" id="GECU01026531">
    <property type="protein sequence ID" value="JAS81175.1"/>
    <property type="molecule type" value="Transcribed_RNA"/>
</dbReference>
<reference evidence="2" key="1">
    <citation type="submission" date="2015-11" db="EMBL/GenBank/DDBJ databases">
        <title>De novo transcriptome assembly of four potential Pierce s Disease insect vectors from Arizona vineyards.</title>
        <authorList>
            <person name="Tassone E.E."/>
        </authorList>
    </citation>
    <scope>NUCLEOTIDE SEQUENCE</scope>
</reference>
<dbReference type="InterPro" id="IPR029033">
    <property type="entry name" value="His_PPase_superfam"/>
</dbReference>
<proteinExistence type="predicted"/>
<name>A0A1B6IM39_9HEMI</name>
<protein>
    <recommendedName>
        <fullName evidence="3">Acid phosphatase 5</fullName>
    </recommendedName>
</protein>
<evidence type="ECO:0008006" key="3">
    <source>
        <dbReference type="Google" id="ProtNLM"/>
    </source>
</evidence>
<evidence type="ECO:0000313" key="1">
    <source>
        <dbReference type="EMBL" id="JAS81175.1"/>
    </source>
</evidence>
<gene>
    <name evidence="2" type="ORF">g.6626</name>
    <name evidence="1" type="ORF">g.6627</name>
</gene>
<dbReference type="GO" id="GO:0016791">
    <property type="term" value="F:phosphatase activity"/>
    <property type="evidence" value="ECO:0007669"/>
    <property type="project" value="UniProtKB-ARBA"/>
</dbReference>
<accession>A0A1B6IM39</accession>
<dbReference type="SUPFAM" id="SSF53254">
    <property type="entry name" value="Phosphoglycerate mutase-like"/>
    <property type="match status" value="1"/>
</dbReference>
<evidence type="ECO:0000313" key="2">
    <source>
        <dbReference type="EMBL" id="JAS87972.1"/>
    </source>
</evidence>
<dbReference type="EMBL" id="GECU01019734">
    <property type="protein sequence ID" value="JAS87972.1"/>
    <property type="molecule type" value="Transcribed_RNA"/>
</dbReference>
<sequence>MAGLMLSKTTGTLRPNRRMYYYSGHDFTVLGLQAILGLRRESLGLVKTGSALIYELHRDPMTGRFYIQVLYINGKSPDLWPKSINIPGCDSPCDLHLLLNITEKYYNISDWERECQIVETS</sequence>
<dbReference type="Gene3D" id="3.40.50.1240">
    <property type="entry name" value="Phosphoglycerate mutase-like"/>
    <property type="match status" value="1"/>
</dbReference>
<dbReference type="AlphaFoldDB" id="A0A1B6IM39"/>